<sequence length="106" mass="11738">MTPEYISSGLVQNLSSSTPNVPPSKRDQDILFQPLFDKYFNPTPCVVSFMLLTVVPLPADTTATSSSTIIDQDVPYASTSSTYQEIESQFIHQGVKEQIHGHYNAQ</sequence>
<comment type="caution">
    <text evidence="2">The sequence shown here is derived from an EMBL/GenBank/DDBJ whole genome shotgun (WGS) entry which is preliminary data.</text>
</comment>
<organism evidence="2">
    <name type="scientific">Tanacetum cinerariifolium</name>
    <name type="common">Dalmatian daisy</name>
    <name type="synonym">Chrysanthemum cinerariifolium</name>
    <dbReference type="NCBI Taxonomy" id="118510"/>
    <lineage>
        <taxon>Eukaryota</taxon>
        <taxon>Viridiplantae</taxon>
        <taxon>Streptophyta</taxon>
        <taxon>Embryophyta</taxon>
        <taxon>Tracheophyta</taxon>
        <taxon>Spermatophyta</taxon>
        <taxon>Magnoliopsida</taxon>
        <taxon>eudicotyledons</taxon>
        <taxon>Gunneridae</taxon>
        <taxon>Pentapetalae</taxon>
        <taxon>asterids</taxon>
        <taxon>campanulids</taxon>
        <taxon>Asterales</taxon>
        <taxon>Asteraceae</taxon>
        <taxon>Asteroideae</taxon>
        <taxon>Anthemideae</taxon>
        <taxon>Anthemidinae</taxon>
        <taxon>Tanacetum</taxon>
    </lineage>
</organism>
<feature type="region of interest" description="Disordered" evidence="1">
    <location>
        <begin position="1"/>
        <end position="26"/>
    </location>
</feature>
<evidence type="ECO:0000313" key="2">
    <source>
        <dbReference type="EMBL" id="GFC82517.1"/>
    </source>
</evidence>
<feature type="non-terminal residue" evidence="2">
    <location>
        <position position="106"/>
    </location>
</feature>
<feature type="compositionally biased region" description="Polar residues" evidence="1">
    <location>
        <begin position="9"/>
        <end position="19"/>
    </location>
</feature>
<reference evidence="2" key="1">
    <citation type="journal article" date="2019" name="Sci. Rep.">
        <title>Draft genome of Tanacetum cinerariifolium, the natural source of mosquito coil.</title>
        <authorList>
            <person name="Yamashiro T."/>
            <person name="Shiraishi A."/>
            <person name="Satake H."/>
            <person name="Nakayama K."/>
        </authorList>
    </citation>
    <scope>NUCLEOTIDE SEQUENCE</scope>
</reference>
<proteinExistence type="predicted"/>
<name>A0A699RBG1_TANCI</name>
<evidence type="ECO:0008006" key="3">
    <source>
        <dbReference type="Google" id="ProtNLM"/>
    </source>
</evidence>
<gene>
    <name evidence="2" type="ORF">Tci_854487</name>
</gene>
<protein>
    <recommendedName>
        <fullName evidence="3">Integrase, catalytic region, zinc finger, CCHC-type, peptidase aspartic, catalytic</fullName>
    </recommendedName>
</protein>
<evidence type="ECO:0000256" key="1">
    <source>
        <dbReference type="SAM" id="MobiDB-lite"/>
    </source>
</evidence>
<accession>A0A699RBG1</accession>
<dbReference type="EMBL" id="BKCJ011084934">
    <property type="protein sequence ID" value="GFC82517.1"/>
    <property type="molecule type" value="Genomic_DNA"/>
</dbReference>
<dbReference type="AlphaFoldDB" id="A0A699RBG1"/>